<accession>A0ABS5AMH7</accession>
<dbReference type="CDD" id="cd06170">
    <property type="entry name" value="LuxR_C_like"/>
    <property type="match status" value="1"/>
</dbReference>
<dbReference type="Gene3D" id="3.40.50.300">
    <property type="entry name" value="P-loop containing nucleotide triphosphate hydrolases"/>
    <property type="match status" value="1"/>
</dbReference>
<dbReference type="GO" id="GO:0003677">
    <property type="term" value="F:DNA binding"/>
    <property type="evidence" value="ECO:0007669"/>
    <property type="project" value="UniProtKB-KW"/>
</dbReference>
<gene>
    <name evidence="4" type="ORF">JOF53_006645</name>
</gene>
<reference evidence="4 5" key="1">
    <citation type="submission" date="2021-03" db="EMBL/GenBank/DDBJ databases">
        <title>Sequencing the genomes of 1000 actinobacteria strains.</title>
        <authorList>
            <person name="Klenk H.-P."/>
        </authorList>
    </citation>
    <scope>NUCLEOTIDE SEQUENCE [LARGE SCALE GENOMIC DNA]</scope>
    <source>
        <strain evidence="4 5">DSM 44580</strain>
    </source>
</reference>
<dbReference type="InterPro" id="IPR041664">
    <property type="entry name" value="AAA_16"/>
</dbReference>
<feature type="domain" description="HTH luxR-type" evidence="3">
    <location>
        <begin position="810"/>
        <end position="874"/>
    </location>
</feature>
<dbReference type="EMBL" id="JAGIOO010000001">
    <property type="protein sequence ID" value="MBP2477773.1"/>
    <property type="molecule type" value="Genomic_DNA"/>
</dbReference>
<dbReference type="InterPro" id="IPR027417">
    <property type="entry name" value="P-loop_NTPase"/>
</dbReference>
<protein>
    <submittedName>
        <fullName evidence="4">DNA-binding CsgD family transcriptional regulator</fullName>
    </submittedName>
</protein>
<dbReference type="Proteomes" id="UP001519363">
    <property type="component" value="Unassembled WGS sequence"/>
</dbReference>
<keyword evidence="1" id="KW-0547">Nucleotide-binding</keyword>
<keyword evidence="5" id="KW-1185">Reference proteome</keyword>
<dbReference type="Gene3D" id="1.10.10.10">
    <property type="entry name" value="Winged helix-like DNA-binding domain superfamily/Winged helix DNA-binding domain"/>
    <property type="match status" value="1"/>
</dbReference>
<dbReference type="PROSITE" id="PS00622">
    <property type="entry name" value="HTH_LUXR_1"/>
    <property type="match status" value="1"/>
</dbReference>
<evidence type="ECO:0000256" key="2">
    <source>
        <dbReference type="ARBA" id="ARBA00022840"/>
    </source>
</evidence>
<name>A0ABS5AMH7_9PSEU</name>
<comment type="caution">
    <text evidence="4">The sequence shown here is derived from an EMBL/GenBank/DDBJ whole genome shotgun (WGS) entry which is preliminary data.</text>
</comment>
<dbReference type="RefSeq" id="WP_086789294.1">
    <property type="nucleotide sequence ID" value="NZ_JAGIOO010000001.1"/>
</dbReference>
<dbReference type="SMART" id="SM00421">
    <property type="entry name" value="HTH_LUXR"/>
    <property type="match status" value="1"/>
</dbReference>
<dbReference type="PROSITE" id="PS50043">
    <property type="entry name" value="HTH_LUXR_2"/>
    <property type="match status" value="1"/>
</dbReference>
<dbReference type="InterPro" id="IPR000792">
    <property type="entry name" value="Tscrpt_reg_LuxR_C"/>
</dbReference>
<dbReference type="PANTHER" id="PTHR16305:SF35">
    <property type="entry name" value="TRANSCRIPTIONAL ACTIVATOR DOMAIN"/>
    <property type="match status" value="1"/>
</dbReference>
<dbReference type="InterPro" id="IPR016032">
    <property type="entry name" value="Sig_transdc_resp-reg_C-effctor"/>
</dbReference>
<evidence type="ECO:0000256" key="1">
    <source>
        <dbReference type="ARBA" id="ARBA00022741"/>
    </source>
</evidence>
<evidence type="ECO:0000313" key="4">
    <source>
        <dbReference type="EMBL" id="MBP2477773.1"/>
    </source>
</evidence>
<dbReference type="Pfam" id="PF00196">
    <property type="entry name" value="GerE"/>
    <property type="match status" value="1"/>
</dbReference>
<evidence type="ECO:0000313" key="5">
    <source>
        <dbReference type="Proteomes" id="UP001519363"/>
    </source>
</evidence>
<dbReference type="PRINTS" id="PR00038">
    <property type="entry name" value="HTHLUXR"/>
</dbReference>
<keyword evidence="4" id="KW-0238">DNA-binding</keyword>
<dbReference type="Pfam" id="PF13191">
    <property type="entry name" value="AAA_16"/>
    <property type="match status" value="1"/>
</dbReference>
<dbReference type="InterPro" id="IPR036388">
    <property type="entry name" value="WH-like_DNA-bd_sf"/>
</dbReference>
<sequence length="874" mass="92251">MELLGRDLERKQLAELVDGVAERGGALLVTGEPGIGKSALLAHARQALAGARVRVLTATGAEPEQHLAFAGLHQLLYPLRGFSDRLPQAQRDALRTALGLADGAPPEVYLVGLAVLNLLAEAAVERPLVLFVDDLHWVDHASREVLAFLARRLESEPVVLVLSTRDGGPELAGVPELRLAPLPRDVAGQFLPGLTPPERDRVLDAALGNPLALTELGQRPGDGAGLPLTQRLERAFTARAAGLPPETRRALLVAAVNDSAALAEVVAAGGDLGPAVAAGLVDVHEGTVTFRHPLVRSALTHAAGTEARRQAHLDLAEVLTGQPDRVAWHRAEAAEGEAEDVAAALVDSAGRALRRGGTAAALTALERAARLSAPATRAGRLLRTAELAVDAGQRDVVDRLLTELSTTDLTPRQRALATWLPTGFDDGVRAGVAGPVELAGLARQVARDGDLDLAMRILWSTAMRCFWVEPGPEARQHILEVADEMPVDPGDPRIVAVNAYLAPLARGARVVAALRGMGEGIAPHECRFLGSAALQVGAFEESARFSAAAQPGLRADGRLGLLTRALAVQATSCARLGDLATAAPAAEEAARLAEETRQPYMVGLARAVQAEIAALRGEYGHAEALAAEAERVGLAAGARPVLATAQLARGLAALGQGRYADAYNALARLHDPRDPAFQLALRGHATAELAEAAARCDQAAQARVLLRGLPPESSPALAHGLRHAHAVLAPDSRAEKAFGTALAEADPGWPLERGRVRLAFGEWLRRQRRAAESRTHLRAAAETFTALGVTGWAERARRELRAAGEAVPERCPDRVELTAHELSIAGLAAEGLTNREIGQRLFLSHRTVSTHLHRIFPKLGVTARGELAAALRTR</sequence>
<proteinExistence type="predicted"/>
<dbReference type="PANTHER" id="PTHR16305">
    <property type="entry name" value="TESTICULAR SOLUBLE ADENYLYL CYCLASE"/>
    <property type="match status" value="1"/>
</dbReference>
<dbReference type="SUPFAM" id="SSF52540">
    <property type="entry name" value="P-loop containing nucleoside triphosphate hydrolases"/>
    <property type="match status" value="1"/>
</dbReference>
<keyword evidence="2" id="KW-0067">ATP-binding</keyword>
<organism evidence="4 5">
    <name type="scientific">Crossiella equi</name>
    <dbReference type="NCBI Taxonomy" id="130796"/>
    <lineage>
        <taxon>Bacteria</taxon>
        <taxon>Bacillati</taxon>
        <taxon>Actinomycetota</taxon>
        <taxon>Actinomycetes</taxon>
        <taxon>Pseudonocardiales</taxon>
        <taxon>Pseudonocardiaceae</taxon>
        <taxon>Crossiella</taxon>
    </lineage>
</organism>
<dbReference type="SUPFAM" id="SSF46894">
    <property type="entry name" value="C-terminal effector domain of the bipartite response regulators"/>
    <property type="match status" value="1"/>
</dbReference>
<evidence type="ECO:0000259" key="3">
    <source>
        <dbReference type="PROSITE" id="PS50043"/>
    </source>
</evidence>